<dbReference type="EMBL" id="CP000301">
    <property type="protein sequence ID" value="ABD88647.1"/>
    <property type="molecule type" value="Genomic_DNA"/>
</dbReference>
<gene>
    <name evidence="1" type="ordered locus">RPC_3105</name>
</gene>
<organism evidence="1">
    <name type="scientific">Rhodopseudomonas palustris (strain BisB18)</name>
    <dbReference type="NCBI Taxonomy" id="316056"/>
    <lineage>
        <taxon>Bacteria</taxon>
        <taxon>Pseudomonadati</taxon>
        <taxon>Pseudomonadota</taxon>
        <taxon>Alphaproteobacteria</taxon>
        <taxon>Hyphomicrobiales</taxon>
        <taxon>Nitrobacteraceae</taxon>
        <taxon>Rhodopseudomonas</taxon>
    </lineage>
</organism>
<dbReference type="KEGG" id="rpc:RPC_3105"/>
<sequence length="56" mass="5535">MAWAFNGEGFADSDVVTGAGAAGALPAAIAGAANIEAASKAAEMVFIMIVSYGIWT</sequence>
<dbReference type="STRING" id="316056.RPC_3105"/>
<reference evidence="1" key="1">
    <citation type="submission" date="2006-03" db="EMBL/GenBank/DDBJ databases">
        <title>Complete sequence of Rhodopseudomonas palustris BisB18.</title>
        <authorList>
            <consortium name="US DOE Joint Genome Institute"/>
            <person name="Copeland A."/>
            <person name="Lucas S."/>
            <person name="Lapidus A."/>
            <person name="Barry K."/>
            <person name="Detter J.C."/>
            <person name="Glavina del Rio T."/>
            <person name="Hammon N."/>
            <person name="Israni S."/>
            <person name="Dalin E."/>
            <person name="Tice H."/>
            <person name="Pitluck S."/>
            <person name="Chain P."/>
            <person name="Malfatti S."/>
            <person name="Shin M."/>
            <person name="Vergez L."/>
            <person name="Schmutz J."/>
            <person name="Larimer F."/>
            <person name="Land M."/>
            <person name="Hauser L."/>
            <person name="Pelletier D.A."/>
            <person name="Kyrpides N."/>
            <person name="Anderson I."/>
            <person name="Oda Y."/>
            <person name="Harwood C.S."/>
            <person name="Richardson P."/>
        </authorList>
    </citation>
    <scope>NUCLEOTIDE SEQUENCE [LARGE SCALE GENOMIC DNA]</scope>
    <source>
        <strain evidence="1">BisB18</strain>
    </source>
</reference>
<proteinExistence type="predicted"/>
<dbReference type="HOGENOM" id="CLU_3011376_0_0_5"/>
<evidence type="ECO:0000313" key="1">
    <source>
        <dbReference type="EMBL" id="ABD88647.1"/>
    </source>
</evidence>
<protein>
    <submittedName>
        <fullName evidence="1">Uncharacterized protein</fullName>
    </submittedName>
</protein>
<name>Q212N9_RHOPB</name>
<dbReference type="AlphaFoldDB" id="Q212N9"/>
<accession>Q212N9</accession>